<dbReference type="EMBL" id="JADIMJ010000003">
    <property type="protein sequence ID" value="MBO8453111.1"/>
    <property type="molecule type" value="Genomic_DNA"/>
</dbReference>
<sequence>MSLLTDTLPEIEMRTNGIGLGYIQTGHFRLKDIGACRLYVNMKFSPYVQLTLADGKTVIFNTSDSELTEHLYETCISF</sequence>
<reference evidence="1" key="1">
    <citation type="submission" date="2020-10" db="EMBL/GenBank/DDBJ databases">
        <authorList>
            <person name="Gilroy R."/>
        </authorList>
    </citation>
    <scope>NUCLEOTIDE SEQUENCE</scope>
    <source>
        <strain evidence="1">F1-3629</strain>
    </source>
</reference>
<proteinExistence type="predicted"/>
<gene>
    <name evidence="1" type="ORF">IAC07_00115</name>
</gene>
<protein>
    <recommendedName>
        <fullName evidence="3">Bacterial Pleckstrin homology domain-containing protein</fullName>
    </recommendedName>
</protein>
<evidence type="ECO:0008006" key="3">
    <source>
        <dbReference type="Google" id="ProtNLM"/>
    </source>
</evidence>
<dbReference type="AlphaFoldDB" id="A0A940IF00"/>
<evidence type="ECO:0000313" key="1">
    <source>
        <dbReference type="EMBL" id="MBO8453111.1"/>
    </source>
</evidence>
<dbReference type="Proteomes" id="UP000771749">
    <property type="component" value="Unassembled WGS sequence"/>
</dbReference>
<reference evidence="1" key="2">
    <citation type="journal article" date="2021" name="PeerJ">
        <title>Extensive microbial diversity within the chicken gut microbiome revealed by metagenomics and culture.</title>
        <authorList>
            <person name="Gilroy R."/>
            <person name="Ravi A."/>
            <person name="Getino M."/>
            <person name="Pursley I."/>
            <person name="Horton D.L."/>
            <person name="Alikhan N.F."/>
            <person name="Baker D."/>
            <person name="Gharbi K."/>
            <person name="Hall N."/>
            <person name="Watson M."/>
            <person name="Adriaenssens E.M."/>
            <person name="Foster-Nyarko E."/>
            <person name="Jarju S."/>
            <person name="Secka A."/>
            <person name="Antonio M."/>
            <person name="Oren A."/>
            <person name="Chaudhuri R.R."/>
            <person name="La Ragione R."/>
            <person name="Hildebrand F."/>
            <person name="Pallen M.J."/>
        </authorList>
    </citation>
    <scope>NUCLEOTIDE SEQUENCE</scope>
    <source>
        <strain evidence="1">F1-3629</strain>
    </source>
</reference>
<organism evidence="1 2">
    <name type="scientific">Candidatus Cryptobacteroides gallistercoris</name>
    <dbReference type="NCBI Taxonomy" id="2840765"/>
    <lineage>
        <taxon>Bacteria</taxon>
        <taxon>Pseudomonadati</taxon>
        <taxon>Bacteroidota</taxon>
        <taxon>Bacteroidia</taxon>
        <taxon>Bacteroidales</taxon>
        <taxon>Candidatus Cryptobacteroides</taxon>
    </lineage>
</organism>
<accession>A0A940IF00</accession>
<evidence type="ECO:0000313" key="2">
    <source>
        <dbReference type="Proteomes" id="UP000771749"/>
    </source>
</evidence>
<name>A0A940IF00_9BACT</name>
<comment type="caution">
    <text evidence="1">The sequence shown here is derived from an EMBL/GenBank/DDBJ whole genome shotgun (WGS) entry which is preliminary data.</text>
</comment>